<dbReference type="InterPro" id="IPR001647">
    <property type="entry name" value="HTH_TetR"/>
</dbReference>
<protein>
    <submittedName>
        <fullName evidence="6">Transcriptional regulator</fullName>
    </submittedName>
</protein>
<dbReference type="PANTHER" id="PTHR30055:SF226">
    <property type="entry name" value="HTH-TYPE TRANSCRIPTIONAL REGULATOR PKSA"/>
    <property type="match status" value="1"/>
</dbReference>
<dbReference type="InterPro" id="IPR050109">
    <property type="entry name" value="HTH-type_TetR-like_transc_reg"/>
</dbReference>
<dbReference type="EMBL" id="CP003630">
    <property type="protein sequence ID" value="AFZ15965.1"/>
    <property type="molecule type" value="Genomic_DNA"/>
</dbReference>
<dbReference type="AlphaFoldDB" id="K9W6G2"/>
<dbReference type="GO" id="GO:0000976">
    <property type="term" value="F:transcription cis-regulatory region binding"/>
    <property type="evidence" value="ECO:0007669"/>
    <property type="project" value="TreeGrafter"/>
</dbReference>
<dbReference type="Proteomes" id="UP000010471">
    <property type="component" value="Chromosome"/>
</dbReference>
<dbReference type="HOGENOM" id="CLU_656742_0_0_3"/>
<gene>
    <name evidence="6" type="ORF">Mic7113_0018</name>
</gene>
<dbReference type="KEGG" id="mic:Mic7113_0018"/>
<dbReference type="PROSITE" id="PS51898">
    <property type="entry name" value="TYR_RECOMBINASE"/>
    <property type="match status" value="1"/>
</dbReference>
<keyword evidence="2" id="KW-0233">DNA recombination</keyword>
<reference evidence="6 7" key="1">
    <citation type="submission" date="2012-06" db="EMBL/GenBank/DDBJ databases">
        <title>Finished chromosome of genome of Microcoleus sp. PCC 7113.</title>
        <authorList>
            <consortium name="US DOE Joint Genome Institute"/>
            <person name="Gugger M."/>
            <person name="Coursin T."/>
            <person name="Rippka R."/>
            <person name="Tandeau De Marsac N."/>
            <person name="Huntemann M."/>
            <person name="Wei C.-L."/>
            <person name="Han J."/>
            <person name="Detter J.C."/>
            <person name="Han C."/>
            <person name="Tapia R."/>
            <person name="Chen A."/>
            <person name="Kyrpides N."/>
            <person name="Mavromatis K."/>
            <person name="Markowitz V."/>
            <person name="Szeto E."/>
            <person name="Ivanova N."/>
            <person name="Pagani I."/>
            <person name="Pati A."/>
            <person name="Goodwin L."/>
            <person name="Nordberg H.P."/>
            <person name="Cantor M.N."/>
            <person name="Hua S.X."/>
            <person name="Woyke T."/>
            <person name="Kerfeld C.A."/>
        </authorList>
    </citation>
    <scope>NUCLEOTIDE SEQUENCE [LARGE SCALE GENOMIC DNA]</scope>
    <source>
        <strain evidence="6 7">PCC 7113</strain>
    </source>
</reference>
<feature type="domain" description="HTH tetR-type" evidence="4">
    <location>
        <begin position="6"/>
        <end position="66"/>
    </location>
</feature>
<dbReference type="eggNOG" id="COG4974">
    <property type="taxonomic scope" value="Bacteria"/>
</dbReference>
<dbReference type="PATRIC" id="fig|1173027.3.peg.20"/>
<dbReference type="GO" id="GO:0003700">
    <property type="term" value="F:DNA-binding transcription factor activity"/>
    <property type="evidence" value="ECO:0007669"/>
    <property type="project" value="TreeGrafter"/>
</dbReference>
<dbReference type="PANTHER" id="PTHR30055">
    <property type="entry name" value="HTH-TYPE TRANSCRIPTIONAL REGULATOR RUTR"/>
    <property type="match status" value="1"/>
</dbReference>
<dbReference type="GO" id="GO:0015074">
    <property type="term" value="P:DNA integration"/>
    <property type="evidence" value="ECO:0007669"/>
    <property type="project" value="InterPro"/>
</dbReference>
<dbReference type="PRINTS" id="PR00455">
    <property type="entry name" value="HTHTETR"/>
</dbReference>
<dbReference type="GO" id="GO:0006310">
    <property type="term" value="P:DNA recombination"/>
    <property type="evidence" value="ECO:0007669"/>
    <property type="project" value="UniProtKB-KW"/>
</dbReference>
<dbReference type="eggNOG" id="COG1309">
    <property type="taxonomic scope" value="Bacteria"/>
</dbReference>
<dbReference type="Pfam" id="PF00440">
    <property type="entry name" value="TetR_N"/>
    <property type="match status" value="1"/>
</dbReference>
<evidence type="ECO:0000256" key="1">
    <source>
        <dbReference type="ARBA" id="ARBA00023125"/>
    </source>
</evidence>
<keyword evidence="1 3" id="KW-0238">DNA-binding</keyword>
<dbReference type="Gene3D" id="1.10.443.10">
    <property type="entry name" value="Intergrase catalytic core"/>
    <property type="match status" value="1"/>
</dbReference>
<evidence type="ECO:0000313" key="6">
    <source>
        <dbReference type="EMBL" id="AFZ15965.1"/>
    </source>
</evidence>
<dbReference type="OrthoDB" id="277085at2"/>
<dbReference type="RefSeq" id="WP_015180129.1">
    <property type="nucleotide sequence ID" value="NC_019738.1"/>
</dbReference>
<feature type="domain" description="Tyr recombinase" evidence="5">
    <location>
        <begin position="214"/>
        <end position="409"/>
    </location>
</feature>
<dbReference type="Pfam" id="PF00589">
    <property type="entry name" value="Phage_integrase"/>
    <property type="match status" value="1"/>
</dbReference>
<keyword evidence="7" id="KW-1185">Reference proteome</keyword>
<evidence type="ECO:0000259" key="5">
    <source>
        <dbReference type="PROSITE" id="PS51898"/>
    </source>
</evidence>
<dbReference type="InterPro" id="IPR011010">
    <property type="entry name" value="DNA_brk_join_enz"/>
</dbReference>
<sequence length="423" mass="47807">MSRPPSSTRQRLINAALELFTSQGVTETTTRQIAELAQVNEVTLFRQFGNKQGLLLAVIEDSAVFTHLSETLRAQVQKTSRLDQALKNYASDRLQALEKIPEVLRSVVGEAGRYTLENRRALGRGVTLANLEVARYLATVIDRENLHPRIRVEKVASLLNEMLFGYLVIELTSEFHELWEDREDFLESLVELFLHGVVSHNELSEPSKPLSTPEHPRVADLPASLVHAILQQAKKQGLRDYAFAYILFSTGITLPEVVALERTSYGADTLTNQINDEHQNLLQITQGAIRQVPVNQWIMGKRYGSYARNPLTQWLKSRNDDQPALFVNDAGEPMSESEFRTAWQGFTSELLTPKSQPLFVEQARQTWCVEMLMRGIDLEDLSILSGWDSNQLQPYARRAREKAAIERALKLDSKGSSKADHKA</sequence>
<proteinExistence type="predicted"/>
<evidence type="ECO:0000313" key="7">
    <source>
        <dbReference type="Proteomes" id="UP000010471"/>
    </source>
</evidence>
<dbReference type="STRING" id="1173027.Mic7113_0018"/>
<dbReference type="SUPFAM" id="SSF46689">
    <property type="entry name" value="Homeodomain-like"/>
    <property type="match status" value="1"/>
</dbReference>
<dbReference type="InterPro" id="IPR013762">
    <property type="entry name" value="Integrase-like_cat_sf"/>
</dbReference>
<feature type="DNA-binding region" description="H-T-H motif" evidence="3">
    <location>
        <begin position="29"/>
        <end position="48"/>
    </location>
</feature>
<dbReference type="InterPro" id="IPR002104">
    <property type="entry name" value="Integrase_catalytic"/>
</dbReference>
<accession>K9W6G2</accession>
<evidence type="ECO:0000256" key="2">
    <source>
        <dbReference type="ARBA" id="ARBA00023172"/>
    </source>
</evidence>
<dbReference type="InterPro" id="IPR009057">
    <property type="entry name" value="Homeodomain-like_sf"/>
</dbReference>
<evidence type="ECO:0000256" key="3">
    <source>
        <dbReference type="PROSITE-ProRule" id="PRU00335"/>
    </source>
</evidence>
<evidence type="ECO:0000259" key="4">
    <source>
        <dbReference type="PROSITE" id="PS50977"/>
    </source>
</evidence>
<name>K9W6G2_9CYAN</name>
<dbReference type="Gene3D" id="1.10.357.10">
    <property type="entry name" value="Tetracycline Repressor, domain 2"/>
    <property type="match status" value="1"/>
</dbReference>
<dbReference type="PROSITE" id="PS50977">
    <property type="entry name" value="HTH_TETR_2"/>
    <property type="match status" value="1"/>
</dbReference>
<organism evidence="6 7">
    <name type="scientific">Allocoleopsis franciscana PCC 7113</name>
    <dbReference type="NCBI Taxonomy" id="1173027"/>
    <lineage>
        <taxon>Bacteria</taxon>
        <taxon>Bacillati</taxon>
        <taxon>Cyanobacteriota</taxon>
        <taxon>Cyanophyceae</taxon>
        <taxon>Coleofasciculales</taxon>
        <taxon>Coleofasciculaceae</taxon>
        <taxon>Allocoleopsis</taxon>
        <taxon>Allocoleopsis franciscana</taxon>
    </lineage>
</organism>
<dbReference type="SUPFAM" id="SSF56349">
    <property type="entry name" value="DNA breaking-rejoining enzymes"/>
    <property type="match status" value="1"/>
</dbReference>